<dbReference type="RefSeq" id="WP_060798672.1">
    <property type="nucleotide sequence ID" value="NZ_KQ956738.1"/>
</dbReference>
<dbReference type="PATRIC" id="fig|851.8.peg.1722"/>
<evidence type="ECO:0000313" key="1">
    <source>
        <dbReference type="EMBL" id="KXA18659.1"/>
    </source>
</evidence>
<dbReference type="EMBL" id="LRPY01000169">
    <property type="protein sequence ID" value="KXA18659.1"/>
    <property type="molecule type" value="Genomic_DNA"/>
</dbReference>
<gene>
    <name evidence="1" type="ORF">HMPREF3221_01710</name>
</gene>
<name>A0A133NQT8_FUSNU</name>
<organism evidence="1 2">
    <name type="scientific">Fusobacterium nucleatum</name>
    <dbReference type="NCBI Taxonomy" id="851"/>
    <lineage>
        <taxon>Bacteria</taxon>
        <taxon>Fusobacteriati</taxon>
        <taxon>Fusobacteriota</taxon>
        <taxon>Fusobacteriia</taxon>
        <taxon>Fusobacteriales</taxon>
        <taxon>Fusobacteriaceae</taxon>
        <taxon>Fusobacterium</taxon>
    </lineage>
</organism>
<reference evidence="2" key="1">
    <citation type="submission" date="2016-01" db="EMBL/GenBank/DDBJ databases">
        <authorList>
            <person name="Mitreva M."/>
            <person name="Pepin K.H."/>
            <person name="Mihindukulasuriya K.A."/>
            <person name="Fulton R."/>
            <person name="Fronick C."/>
            <person name="O'Laughlin M."/>
            <person name="Miner T."/>
            <person name="Herter B."/>
            <person name="Rosa B.A."/>
            <person name="Cordes M."/>
            <person name="Tomlinson C."/>
            <person name="Wollam A."/>
            <person name="Palsikar V.B."/>
            <person name="Mardis E.R."/>
            <person name="Wilson R.K."/>
        </authorList>
    </citation>
    <scope>NUCLEOTIDE SEQUENCE [LARGE SCALE GENOMIC DNA]</scope>
    <source>
        <strain evidence="2">MJR7757B</strain>
    </source>
</reference>
<protein>
    <submittedName>
        <fullName evidence="1">Uncharacterized protein</fullName>
    </submittedName>
</protein>
<accession>A0A133NQT8</accession>
<evidence type="ECO:0000313" key="2">
    <source>
        <dbReference type="Proteomes" id="UP000070401"/>
    </source>
</evidence>
<dbReference type="AlphaFoldDB" id="A0A133NQT8"/>
<dbReference type="Proteomes" id="UP000070401">
    <property type="component" value="Unassembled WGS sequence"/>
</dbReference>
<comment type="caution">
    <text evidence="1">The sequence shown here is derived from an EMBL/GenBank/DDBJ whole genome shotgun (WGS) entry which is preliminary data.</text>
</comment>
<keyword evidence="2" id="KW-1185">Reference proteome</keyword>
<sequence length="64" mass="7953">MNRKKYRKRKLFKRYIKGALQISTVIDFSSKCKKLKKHYVSKRKNDLERYKYSWYKLGGKNEKF</sequence>
<proteinExistence type="predicted"/>